<name>A0AA49FNP7_9PROT</name>
<sequence>MLILLVLVVMAGLSYLVAGISPEAANAGRERRTQEAMAQAREALIGYSVSEASILNAGYLPVPDAGWTTTPEGNSEGTLGATDISVIGKLPWKTLGYPPLRDGQGECFWYVVSGRFKNSPKTSVFNWDTPGQIDVIDVGGNPIAYNVAALIVAPGAVLDSQSRAIADSAALIHCGGNYDARNYLDSYNGSDAVSGEVNYFGGSTNNRVAPNTDNKRFVLAKNAYYNDRFLFVTADDIYRPIIRRGDFAAQIGSLLDDGDFRLQVEPGHPETIAVSGSGTKGADNINCNNLGNANNRTFCNNWKEMLLLTQLSAPSPITVDGVPTVPCARVLIFGGRKTANQVRSTSGEKSDKNNYLEAPNLDSFAVPTTSSHNFDGKSQFDPANPGADIIRCIS</sequence>
<proteinExistence type="predicted"/>
<gene>
    <name evidence="1" type="ORF">OHM77_06855</name>
</gene>
<reference evidence="1" key="1">
    <citation type="journal article" date="2023" name="Nat. Microbiol.">
        <title>Enrichment and characterization of a nitric oxide-reducing microbial community in a continuous bioreactor.</title>
        <authorList>
            <person name="Garrido-Amador P."/>
            <person name="Stortenbeker N."/>
            <person name="Wessels H.J.C.T."/>
            <person name="Speth D.R."/>
            <person name="Garcia-Heredia I."/>
            <person name="Kartal B."/>
        </authorList>
    </citation>
    <scope>NUCLEOTIDE SEQUENCE</scope>
    <source>
        <strain evidence="1">MAG1</strain>
    </source>
</reference>
<protein>
    <recommendedName>
        <fullName evidence="2">Type II secretion system protein</fullName>
    </recommendedName>
</protein>
<accession>A0AA49FNP7</accession>
<dbReference type="AlphaFoldDB" id="A0AA49FNP7"/>
<dbReference type="KEGG" id="npv:OHM77_06855"/>
<organism evidence="1">
    <name type="scientific">Candidatus Nitricoxidivorans perseverans</name>
    <dbReference type="NCBI Taxonomy" id="2975601"/>
    <lineage>
        <taxon>Bacteria</taxon>
        <taxon>Pseudomonadati</taxon>
        <taxon>Pseudomonadota</taxon>
        <taxon>Betaproteobacteria</taxon>
        <taxon>Nitrosomonadales</taxon>
        <taxon>Sterolibacteriaceae</taxon>
        <taxon>Candidatus Nitricoxidivorans</taxon>
    </lineage>
</organism>
<dbReference type="EMBL" id="CP107246">
    <property type="protein sequence ID" value="WIM06980.1"/>
    <property type="molecule type" value="Genomic_DNA"/>
</dbReference>
<dbReference type="Proteomes" id="UP001234916">
    <property type="component" value="Chromosome"/>
</dbReference>
<evidence type="ECO:0000313" key="1">
    <source>
        <dbReference type="EMBL" id="WIM06980.1"/>
    </source>
</evidence>
<evidence type="ECO:0008006" key="2">
    <source>
        <dbReference type="Google" id="ProtNLM"/>
    </source>
</evidence>